<keyword evidence="6 7" id="KW-0472">Membrane</keyword>
<dbReference type="CDD" id="cd06173">
    <property type="entry name" value="MFS_MefA_like"/>
    <property type="match status" value="1"/>
</dbReference>
<comment type="caution">
    <text evidence="8">The sequence shown here is derived from an EMBL/GenBank/DDBJ whole genome shotgun (WGS) entry which is preliminary data.</text>
</comment>
<keyword evidence="4 7" id="KW-0812">Transmembrane</keyword>
<dbReference type="SUPFAM" id="SSF103473">
    <property type="entry name" value="MFS general substrate transporter"/>
    <property type="match status" value="1"/>
</dbReference>
<dbReference type="RefSeq" id="WP_068702009.1">
    <property type="nucleotide sequence ID" value="NZ_BDCR01000001.1"/>
</dbReference>
<dbReference type="OrthoDB" id="9775268at2"/>
<accession>A0A161LDM6</accession>
<evidence type="ECO:0000256" key="2">
    <source>
        <dbReference type="ARBA" id="ARBA00022448"/>
    </source>
</evidence>
<evidence type="ECO:0000256" key="7">
    <source>
        <dbReference type="SAM" id="Phobius"/>
    </source>
</evidence>
<feature type="transmembrane region" description="Helical" evidence="7">
    <location>
        <begin position="301"/>
        <end position="329"/>
    </location>
</feature>
<comment type="subcellular location">
    <subcellularLocation>
        <location evidence="1">Cell membrane</location>
        <topology evidence="1">Multi-pass membrane protein</topology>
    </subcellularLocation>
</comment>
<keyword evidence="9" id="KW-1185">Reference proteome</keyword>
<dbReference type="Pfam" id="PF05977">
    <property type="entry name" value="MFS_3"/>
    <property type="match status" value="1"/>
</dbReference>
<evidence type="ECO:0000256" key="5">
    <source>
        <dbReference type="ARBA" id="ARBA00022989"/>
    </source>
</evidence>
<keyword evidence="5 7" id="KW-1133">Transmembrane helix</keyword>
<dbReference type="AlphaFoldDB" id="A0A161LDM6"/>
<dbReference type="InterPro" id="IPR036259">
    <property type="entry name" value="MFS_trans_sf"/>
</dbReference>
<dbReference type="GO" id="GO:0005886">
    <property type="term" value="C:plasma membrane"/>
    <property type="evidence" value="ECO:0007669"/>
    <property type="project" value="UniProtKB-SubCell"/>
</dbReference>
<dbReference type="EMBL" id="BDCR01000001">
    <property type="protein sequence ID" value="GAT62097.1"/>
    <property type="molecule type" value="Genomic_DNA"/>
</dbReference>
<evidence type="ECO:0000256" key="6">
    <source>
        <dbReference type="ARBA" id="ARBA00023136"/>
    </source>
</evidence>
<feature type="transmembrane region" description="Helical" evidence="7">
    <location>
        <begin position="270"/>
        <end position="289"/>
    </location>
</feature>
<gene>
    <name evidence="8" type="ORF">PJIAN_1687</name>
</gene>
<keyword evidence="2" id="KW-0813">Transport</keyword>
<dbReference type="Gene3D" id="1.20.1250.20">
    <property type="entry name" value="MFS general substrate transporter like domains"/>
    <property type="match status" value="1"/>
</dbReference>
<feature type="transmembrane region" description="Helical" evidence="7">
    <location>
        <begin position="85"/>
        <end position="105"/>
    </location>
</feature>
<keyword evidence="3" id="KW-1003">Cell membrane</keyword>
<name>A0A161LDM6_9BACT</name>
<feature type="transmembrane region" description="Helical" evidence="7">
    <location>
        <begin position="52"/>
        <end position="73"/>
    </location>
</feature>
<dbReference type="Proteomes" id="UP000076586">
    <property type="component" value="Unassembled WGS sequence"/>
</dbReference>
<sequence length="419" mass="45619">MNPKKLFSNEAFDVLKIDNVRYFLTYRFVMTCATMMQSIVIGWQVYSLTKNVLLLGVIGLVEAVPQVGIALFAGHFADIWDRKKIIQYTTILLLVGAGILLAYSVPELDCYTRFGIFPMFITIFLTGFVRGVLMPAHTAFLGQIVPRDKLTSAATWNSTNWQLAAVIGPAFGGLLYGFSGVVPAYSGVFILYAFAIYLISRVKSQRVAPVINTDENIFERISVGVRYVFKNQVLLGAFSLDMFAVLFGDAVALLPVFASDILKTGPEGLGVLRAAPAVGAILMSVYLAFNPPVNRSGRKLLWCVAGFGLAIIAFALSRNFYLSAFLLLLSGSFDNMSVVVRGSILQLYTPDEVRGRVAAVNSIFIGSSNEIGTFESGLTAKYMGTIPSVIFGGCMTLLIVGIASRKAPKLRKLELKDAV</sequence>
<feature type="transmembrane region" description="Helical" evidence="7">
    <location>
        <begin position="24"/>
        <end position="46"/>
    </location>
</feature>
<feature type="transmembrane region" description="Helical" evidence="7">
    <location>
        <begin position="182"/>
        <end position="199"/>
    </location>
</feature>
<evidence type="ECO:0000256" key="3">
    <source>
        <dbReference type="ARBA" id="ARBA00022475"/>
    </source>
</evidence>
<evidence type="ECO:0000256" key="1">
    <source>
        <dbReference type="ARBA" id="ARBA00004651"/>
    </source>
</evidence>
<dbReference type="PANTHER" id="PTHR23513">
    <property type="entry name" value="INTEGRAL MEMBRANE EFFLUX PROTEIN-RELATED"/>
    <property type="match status" value="1"/>
</dbReference>
<feature type="transmembrane region" description="Helical" evidence="7">
    <location>
        <begin position="233"/>
        <end position="258"/>
    </location>
</feature>
<dbReference type="PANTHER" id="PTHR23513:SF9">
    <property type="entry name" value="ENTEROBACTIN EXPORTER ENTS"/>
    <property type="match status" value="1"/>
</dbReference>
<feature type="transmembrane region" description="Helical" evidence="7">
    <location>
        <begin position="382"/>
        <end position="403"/>
    </location>
</feature>
<dbReference type="InterPro" id="IPR010290">
    <property type="entry name" value="TM_effector"/>
</dbReference>
<evidence type="ECO:0000313" key="8">
    <source>
        <dbReference type="EMBL" id="GAT62097.1"/>
    </source>
</evidence>
<evidence type="ECO:0000313" key="9">
    <source>
        <dbReference type="Proteomes" id="UP000076586"/>
    </source>
</evidence>
<proteinExistence type="predicted"/>
<reference evidence="9" key="1">
    <citation type="submission" date="2016-04" db="EMBL/GenBank/DDBJ databases">
        <title>Draft genome sequence of Paludibacter jiangxiensis strain NM7.</title>
        <authorList>
            <person name="Qiu Y."/>
            <person name="Matsuura N."/>
            <person name="Ohashi A."/>
            <person name="Tourlousse M.D."/>
            <person name="Sekiguchi Y."/>
        </authorList>
    </citation>
    <scope>NUCLEOTIDE SEQUENCE [LARGE SCALE GENOMIC DNA]</scope>
    <source>
        <strain evidence="9">NM7</strain>
    </source>
</reference>
<feature type="transmembrane region" description="Helical" evidence="7">
    <location>
        <begin position="111"/>
        <end position="133"/>
    </location>
</feature>
<protein>
    <submittedName>
        <fullName evidence="8">Predicted arabinose efflux permease, MFS family</fullName>
    </submittedName>
</protein>
<organism evidence="8 9">
    <name type="scientific">Paludibacter jiangxiensis</name>
    <dbReference type="NCBI Taxonomy" id="681398"/>
    <lineage>
        <taxon>Bacteria</taxon>
        <taxon>Pseudomonadati</taxon>
        <taxon>Bacteroidota</taxon>
        <taxon>Bacteroidia</taxon>
        <taxon>Bacteroidales</taxon>
        <taxon>Paludibacteraceae</taxon>
        <taxon>Paludibacter</taxon>
    </lineage>
</organism>
<reference evidence="9" key="2">
    <citation type="journal article" date="2017" name="Genome Announc.">
        <title>Draft genome sequence of Paludibacter jiangxiensis NM7(T), a propionate-producing fermentative bacterium.</title>
        <authorList>
            <person name="Qiu Y.-L."/>
            <person name="Tourlousse D.M."/>
            <person name="Matsuura N."/>
            <person name="Ohashi A."/>
            <person name="Sekiguchi Y."/>
        </authorList>
    </citation>
    <scope>NUCLEOTIDE SEQUENCE [LARGE SCALE GENOMIC DNA]</scope>
    <source>
        <strain evidence="9">NM7</strain>
    </source>
</reference>
<evidence type="ECO:0000256" key="4">
    <source>
        <dbReference type="ARBA" id="ARBA00022692"/>
    </source>
</evidence>